<dbReference type="Proteomes" id="UP000766904">
    <property type="component" value="Unassembled WGS sequence"/>
</dbReference>
<dbReference type="SUPFAM" id="SSF56281">
    <property type="entry name" value="Metallo-hydrolase/oxidoreductase"/>
    <property type="match status" value="1"/>
</dbReference>
<organism evidence="1 2">
    <name type="scientific">Natronococcus pandeyae</name>
    <dbReference type="NCBI Taxonomy" id="2055836"/>
    <lineage>
        <taxon>Archaea</taxon>
        <taxon>Methanobacteriati</taxon>
        <taxon>Methanobacteriota</taxon>
        <taxon>Stenosarchaea group</taxon>
        <taxon>Halobacteria</taxon>
        <taxon>Halobacteriales</taxon>
        <taxon>Natrialbaceae</taxon>
        <taxon>Natronococcus</taxon>
    </lineage>
</organism>
<dbReference type="OrthoDB" id="169463at2157"/>
<dbReference type="AlphaFoldDB" id="A0A8J8Q4S2"/>
<dbReference type="InterPro" id="IPR036866">
    <property type="entry name" value="RibonucZ/Hydroxyglut_hydro"/>
</dbReference>
<gene>
    <name evidence="1" type="ORF">CV102_07140</name>
</gene>
<accession>A0A8J8Q4S2</accession>
<keyword evidence="2" id="KW-1185">Reference proteome</keyword>
<reference evidence="1" key="1">
    <citation type="submission" date="2017-11" db="EMBL/GenBank/DDBJ databases">
        <authorList>
            <person name="Kajale S.C."/>
            <person name="Sharma A."/>
        </authorList>
    </citation>
    <scope>NUCLEOTIDE SEQUENCE</scope>
    <source>
        <strain evidence="1">LS1_42</strain>
    </source>
</reference>
<dbReference type="EMBL" id="PHNJ01000003">
    <property type="protein sequence ID" value="TYL39062.1"/>
    <property type="molecule type" value="Genomic_DNA"/>
</dbReference>
<dbReference type="Gene3D" id="3.60.15.10">
    <property type="entry name" value="Ribonuclease Z/Hydroxyacylglutathione hydrolase-like"/>
    <property type="match status" value="1"/>
</dbReference>
<evidence type="ECO:0000313" key="1">
    <source>
        <dbReference type="EMBL" id="TYL39062.1"/>
    </source>
</evidence>
<sequence>MTFRVDEHATEFAEIDRFDGGVGWIAHPEEEMQRASHALERDGEVWVFDPVDTDGLDEFLAEFGDVTGVVVTLDRHTRDAADIANRHDVPVYLPAFFEGVSKEVDAPVVRFGDELADTGFKTRTIVNNRFWQEVAIYDPDRRTLLVSESLGTADYFLARGERLGVHPMRRAIPPRDALGDLVPDRVLVGHGAGVMSDAPTALETALSGSRKRAPLLYAKTGRKLLPI</sequence>
<proteinExistence type="predicted"/>
<evidence type="ECO:0000313" key="2">
    <source>
        <dbReference type="Proteomes" id="UP000766904"/>
    </source>
</evidence>
<dbReference type="RefSeq" id="WP_148857201.1">
    <property type="nucleotide sequence ID" value="NZ_PHNJ01000003.1"/>
</dbReference>
<comment type="caution">
    <text evidence="1">The sequence shown here is derived from an EMBL/GenBank/DDBJ whole genome shotgun (WGS) entry which is preliminary data.</text>
</comment>
<protein>
    <submittedName>
        <fullName evidence="1">Uncharacterized protein</fullName>
    </submittedName>
</protein>
<name>A0A8J8Q4S2_9EURY</name>